<dbReference type="InterPro" id="IPR014710">
    <property type="entry name" value="RmlC-like_jellyroll"/>
</dbReference>
<feature type="domain" description="Mif2/CENP-C cupin" evidence="8">
    <location>
        <begin position="615"/>
        <end position="700"/>
    </location>
</feature>
<gene>
    <name evidence="10" type="ORF">EV356DRAFT_537723</name>
</gene>
<evidence type="ECO:0000256" key="6">
    <source>
        <dbReference type="ARBA" id="ARBA00075033"/>
    </source>
</evidence>
<dbReference type="FunFam" id="2.60.120.10:FF:000033">
    <property type="entry name" value="Centromere protein C 1"/>
    <property type="match status" value="1"/>
</dbReference>
<organism evidence="10 11">
    <name type="scientific">Viridothelium virens</name>
    <name type="common">Speckled blister lichen</name>
    <name type="synonym">Trypethelium virens</name>
    <dbReference type="NCBI Taxonomy" id="1048519"/>
    <lineage>
        <taxon>Eukaryota</taxon>
        <taxon>Fungi</taxon>
        <taxon>Dikarya</taxon>
        <taxon>Ascomycota</taxon>
        <taxon>Pezizomycotina</taxon>
        <taxon>Dothideomycetes</taxon>
        <taxon>Dothideomycetes incertae sedis</taxon>
        <taxon>Trypetheliales</taxon>
        <taxon>Trypetheliaceae</taxon>
        <taxon>Viridothelium</taxon>
    </lineage>
</organism>
<dbReference type="OrthoDB" id="1939643at2759"/>
<dbReference type="Pfam" id="PF15624">
    <property type="entry name" value="Mif2_N"/>
    <property type="match status" value="1"/>
</dbReference>
<keyword evidence="3" id="KW-0238">DNA-binding</keyword>
<keyword evidence="11" id="KW-1185">Reference proteome</keyword>
<comment type="similarity">
    <text evidence="2">Belongs to the CENP-C/MIF2 family.</text>
</comment>
<evidence type="ECO:0000313" key="11">
    <source>
        <dbReference type="Proteomes" id="UP000800092"/>
    </source>
</evidence>
<sequence>MAPVITPRGKKRDNIYFDVGKQGRKTGITLKDNGIRDADGLEPIDGIFSSPEKSPPKRDHTGNKTQPSSEIREAAQNPIIEPVNHASAKRLTGNFNNRIPPPGRLPMKTALGSSPRRPPSLGPPSRIKHTPNGVTPPTTVNRKFDYSVDEITPSIEQSPDGRSITRLNATAEGTQDSPTATYLPLPEPRGQIDSIYEKEESQGQADDNANRSLPISNEDDSVQIVQNDSTNDPMPMPIQVQDSAPERAPARKGKSKQNYNDDEAGGESQNQENRFPSDFLPKPRKKSDKKVKRGAKASQKDDTLNEISPAQNARGDLNGKQNATTKVQAGEATDTQSDVQDETQVDLPLENGVRDHSEDNHINPVQEVARSQPRVLTKKRGRPRKDAKGSSQPPTKRQKGAQLVSPAHQTLSSTRSQDTEEHDEESSHDRDAFYKAPSSRGTSRAGSSVPSTAAGFKRPGARSLTLLRQGTPTEDDGARMTRSGRTSVKPFKWWLNEGYEYHRGQVTGVTRAEEVEIEETRRKERGDRRRRPRLESVEEEAGGGSRGQRGTGRRAGKEVKEEDDLEEWEESGGILTGMVRGYDNFLELGIREEVQTELAFASTSIVTRNVASANFRYAKIMALPFFGCGMVELPPNGFKRSKNSRKMQMVFFMHAGRVRVEVADQEFSIGKGGVFQVPRGNNYAIRNESTTSEAKIFFGQSCVMQASTEEENVG</sequence>
<dbReference type="GO" id="GO:0051382">
    <property type="term" value="P:kinetochore assembly"/>
    <property type="evidence" value="ECO:0007669"/>
    <property type="project" value="InterPro"/>
</dbReference>
<accession>A0A6A6GTI9</accession>
<feature type="compositionally biased region" description="Basic residues" evidence="7">
    <location>
        <begin position="376"/>
        <end position="385"/>
    </location>
</feature>
<evidence type="ECO:0000256" key="5">
    <source>
        <dbReference type="ARBA" id="ARBA00057947"/>
    </source>
</evidence>
<reference evidence="10" key="1">
    <citation type="journal article" date="2020" name="Stud. Mycol.">
        <title>101 Dothideomycetes genomes: a test case for predicting lifestyles and emergence of pathogens.</title>
        <authorList>
            <person name="Haridas S."/>
            <person name="Albert R."/>
            <person name="Binder M."/>
            <person name="Bloem J."/>
            <person name="Labutti K."/>
            <person name="Salamov A."/>
            <person name="Andreopoulos B."/>
            <person name="Baker S."/>
            <person name="Barry K."/>
            <person name="Bills G."/>
            <person name="Bluhm B."/>
            <person name="Cannon C."/>
            <person name="Castanera R."/>
            <person name="Culley D."/>
            <person name="Daum C."/>
            <person name="Ezra D."/>
            <person name="Gonzalez J."/>
            <person name="Henrissat B."/>
            <person name="Kuo A."/>
            <person name="Liang C."/>
            <person name="Lipzen A."/>
            <person name="Lutzoni F."/>
            <person name="Magnuson J."/>
            <person name="Mondo S."/>
            <person name="Nolan M."/>
            <person name="Ohm R."/>
            <person name="Pangilinan J."/>
            <person name="Park H.-J."/>
            <person name="Ramirez L."/>
            <person name="Alfaro M."/>
            <person name="Sun H."/>
            <person name="Tritt A."/>
            <person name="Yoshinaga Y."/>
            <person name="Zwiers L.-H."/>
            <person name="Turgeon B."/>
            <person name="Goodwin S."/>
            <person name="Spatafora J."/>
            <person name="Crous P."/>
            <person name="Grigoriev I."/>
        </authorList>
    </citation>
    <scope>NUCLEOTIDE SEQUENCE</scope>
    <source>
        <strain evidence="10">Tuck. ex Michener</strain>
    </source>
</reference>
<feature type="compositionally biased region" description="Polar residues" evidence="7">
    <location>
        <begin position="319"/>
        <end position="338"/>
    </location>
</feature>
<feature type="compositionally biased region" description="Polar residues" evidence="7">
    <location>
        <begin position="202"/>
        <end position="215"/>
    </location>
</feature>
<comment type="subcellular location">
    <subcellularLocation>
        <location evidence="1">Nucleus</location>
    </subcellularLocation>
</comment>
<feature type="compositionally biased region" description="Polar residues" evidence="7">
    <location>
        <begin position="223"/>
        <end position="232"/>
    </location>
</feature>
<dbReference type="InterPro" id="IPR028386">
    <property type="entry name" value="CENP-C/Mif2/cnp3"/>
</dbReference>
<dbReference type="GO" id="GO:0019237">
    <property type="term" value="F:centromeric DNA binding"/>
    <property type="evidence" value="ECO:0007669"/>
    <property type="project" value="InterPro"/>
</dbReference>
<feature type="region of interest" description="Disordered" evidence="7">
    <location>
        <begin position="1"/>
        <end position="484"/>
    </location>
</feature>
<proteinExistence type="inferred from homology"/>
<evidence type="ECO:0000256" key="1">
    <source>
        <dbReference type="ARBA" id="ARBA00004123"/>
    </source>
</evidence>
<evidence type="ECO:0000256" key="4">
    <source>
        <dbReference type="ARBA" id="ARBA00023242"/>
    </source>
</evidence>
<dbReference type="GO" id="GO:0000776">
    <property type="term" value="C:kinetochore"/>
    <property type="evidence" value="ECO:0007669"/>
    <property type="project" value="InterPro"/>
</dbReference>
<feature type="compositionally biased region" description="Polar residues" evidence="7">
    <location>
        <begin position="407"/>
        <end position="416"/>
    </location>
</feature>
<feature type="compositionally biased region" description="Basic residues" evidence="7">
    <location>
        <begin position="282"/>
        <end position="295"/>
    </location>
</feature>
<dbReference type="Pfam" id="PF11699">
    <property type="entry name" value="CENP-C_C"/>
    <property type="match status" value="1"/>
</dbReference>
<protein>
    <recommendedName>
        <fullName evidence="6">CENP-C homolog</fullName>
    </recommendedName>
</protein>
<name>A0A6A6GTI9_VIRVR</name>
<dbReference type="GO" id="GO:0005634">
    <property type="term" value="C:nucleus"/>
    <property type="evidence" value="ECO:0007669"/>
    <property type="project" value="UniProtKB-SubCell"/>
</dbReference>
<feature type="domain" description="Mif2 N-terminal" evidence="9">
    <location>
        <begin position="16"/>
        <end position="146"/>
    </location>
</feature>
<feature type="compositionally biased region" description="Polar residues" evidence="7">
    <location>
        <begin position="165"/>
        <end position="180"/>
    </location>
</feature>
<dbReference type="InterPro" id="IPR028929">
    <property type="entry name" value="Mif2_N"/>
</dbReference>
<feature type="region of interest" description="Disordered" evidence="7">
    <location>
        <begin position="513"/>
        <end position="569"/>
    </location>
</feature>
<evidence type="ECO:0000256" key="7">
    <source>
        <dbReference type="SAM" id="MobiDB-lite"/>
    </source>
</evidence>
<dbReference type="PANTHER" id="PTHR16684:SF11">
    <property type="entry name" value="CENTROMERE PROTEIN C"/>
    <property type="match status" value="1"/>
</dbReference>
<evidence type="ECO:0000259" key="8">
    <source>
        <dbReference type="Pfam" id="PF11699"/>
    </source>
</evidence>
<dbReference type="Gene3D" id="2.60.120.10">
    <property type="entry name" value="Jelly Rolls"/>
    <property type="match status" value="1"/>
</dbReference>
<dbReference type="EMBL" id="ML991886">
    <property type="protein sequence ID" value="KAF2228878.1"/>
    <property type="molecule type" value="Genomic_DNA"/>
</dbReference>
<dbReference type="PANTHER" id="PTHR16684">
    <property type="entry name" value="CENTROMERE PROTEIN C"/>
    <property type="match status" value="1"/>
</dbReference>
<dbReference type="SUPFAM" id="SSF51182">
    <property type="entry name" value="RmlC-like cupins"/>
    <property type="match status" value="1"/>
</dbReference>
<feature type="compositionally biased region" description="Polar residues" evidence="7">
    <location>
        <begin position="439"/>
        <end position="451"/>
    </location>
</feature>
<feature type="compositionally biased region" description="Low complexity" evidence="7">
    <location>
        <begin position="130"/>
        <end position="141"/>
    </location>
</feature>
<dbReference type="GO" id="GO:0051455">
    <property type="term" value="P:spindle attachment to meiosis I kinetochore"/>
    <property type="evidence" value="ECO:0007669"/>
    <property type="project" value="TreeGrafter"/>
</dbReference>
<evidence type="ECO:0000256" key="3">
    <source>
        <dbReference type="ARBA" id="ARBA00023125"/>
    </source>
</evidence>
<dbReference type="Proteomes" id="UP000800092">
    <property type="component" value="Unassembled WGS sequence"/>
</dbReference>
<evidence type="ECO:0000256" key="2">
    <source>
        <dbReference type="ARBA" id="ARBA00010291"/>
    </source>
</evidence>
<evidence type="ECO:0000259" key="9">
    <source>
        <dbReference type="Pfam" id="PF15624"/>
    </source>
</evidence>
<dbReference type="AlphaFoldDB" id="A0A6A6GTI9"/>
<evidence type="ECO:0000313" key="10">
    <source>
        <dbReference type="EMBL" id="KAF2228878.1"/>
    </source>
</evidence>
<dbReference type="InterPro" id="IPR011051">
    <property type="entry name" value="RmlC_Cupin_sf"/>
</dbReference>
<feature type="compositionally biased region" description="Basic and acidic residues" evidence="7">
    <location>
        <begin position="352"/>
        <end position="361"/>
    </location>
</feature>
<comment type="function">
    <text evidence="5">Component of the kinetochore, a multiprotein complex that assembles on centromeric DNA and attaches chromosomes to spindle microtubules, mediating chromosome segregation and sister chromatid segregation during meiosis and mitosis. Component of the inner kinetochore constitutive centromere-associated network (CCAN), which serves as a structural platform for outer kinetochore assembly.</text>
</comment>
<dbReference type="GO" id="GO:0051315">
    <property type="term" value="P:attachment of mitotic spindle microtubules to kinetochore"/>
    <property type="evidence" value="ECO:0007669"/>
    <property type="project" value="TreeGrafter"/>
</dbReference>
<keyword evidence="4" id="KW-0539">Nucleus</keyword>
<dbReference type="InterPro" id="IPR025974">
    <property type="entry name" value="Mif2/CENP-C_cupin"/>
</dbReference>
<feature type="compositionally biased region" description="Basic and acidic residues" evidence="7">
    <location>
        <begin position="513"/>
        <end position="527"/>
    </location>
</feature>